<gene>
    <name evidence="1" type="ORF">EW026_g6721</name>
</gene>
<dbReference type="PANTHER" id="PTHR14097">
    <property type="entry name" value="OXIDOREDUCTASE HTATIP2"/>
    <property type="match status" value="1"/>
</dbReference>
<organism evidence="1 2">
    <name type="scientific">Hermanssonia centrifuga</name>
    <dbReference type="NCBI Taxonomy" id="98765"/>
    <lineage>
        <taxon>Eukaryota</taxon>
        <taxon>Fungi</taxon>
        <taxon>Dikarya</taxon>
        <taxon>Basidiomycota</taxon>
        <taxon>Agaricomycotina</taxon>
        <taxon>Agaricomycetes</taxon>
        <taxon>Polyporales</taxon>
        <taxon>Meruliaceae</taxon>
        <taxon>Hermanssonia</taxon>
    </lineage>
</organism>
<dbReference type="Proteomes" id="UP000309038">
    <property type="component" value="Unassembled WGS sequence"/>
</dbReference>
<sequence length="247" mass="27872">MRLLLTGATGVAGLSIYRAALQDPSITSITLIMRREMPEWAVLPPNASEKTTTIVHSNFTSYPADVSTRLAEHDACIWALGKSSLGFSEADYTVLTYDYPMALIRTLKEAGVGENRPKNKPFRFVYISGEHADTTEKSSQMWARVKGRAENDLTAFATESAGIKTHILRPAYFRPDREYAADWANQRPAWQSYLDRIMSPLFNFLLPAYVSPLNELSKVALEVAKGRWSEVGLFRNKMMRELSREEL</sequence>
<dbReference type="Gene3D" id="3.40.50.720">
    <property type="entry name" value="NAD(P)-binding Rossmann-like Domain"/>
    <property type="match status" value="1"/>
</dbReference>
<dbReference type="PANTHER" id="PTHR14097:SF8">
    <property type="entry name" value="NAD(P)-BINDING DOMAIN-CONTAINING PROTEIN"/>
    <property type="match status" value="1"/>
</dbReference>
<evidence type="ECO:0000313" key="2">
    <source>
        <dbReference type="Proteomes" id="UP000309038"/>
    </source>
</evidence>
<keyword evidence="2" id="KW-1185">Reference proteome</keyword>
<accession>A0A4S4KA31</accession>
<dbReference type="AlphaFoldDB" id="A0A4S4KA31"/>
<comment type="caution">
    <text evidence="1">The sequence shown here is derived from an EMBL/GenBank/DDBJ whole genome shotgun (WGS) entry which is preliminary data.</text>
</comment>
<dbReference type="SUPFAM" id="SSF51735">
    <property type="entry name" value="NAD(P)-binding Rossmann-fold domains"/>
    <property type="match status" value="1"/>
</dbReference>
<proteinExistence type="predicted"/>
<reference evidence="1 2" key="1">
    <citation type="submission" date="2019-02" db="EMBL/GenBank/DDBJ databases">
        <title>Genome sequencing of the rare red list fungi Phlebia centrifuga.</title>
        <authorList>
            <person name="Buettner E."/>
            <person name="Kellner H."/>
        </authorList>
    </citation>
    <scope>NUCLEOTIDE SEQUENCE [LARGE SCALE GENOMIC DNA]</scope>
    <source>
        <strain evidence="1 2">DSM 108282</strain>
    </source>
</reference>
<dbReference type="EMBL" id="SGPJ01000392">
    <property type="protein sequence ID" value="THG94818.1"/>
    <property type="molecule type" value="Genomic_DNA"/>
</dbReference>
<name>A0A4S4KA31_9APHY</name>
<evidence type="ECO:0008006" key="3">
    <source>
        <dbReference type="Google" id="ProtNLM"/>
    </source>
</evidence>
<evidence type="ECO:0000313" key="1">
    <source>
        <dbReference type="EMBL" id="THG94818.1"/>
    </source>
</evidence>
<protein>
    <recommendedName>
        <fullName evidence="3">NAD(P)-binding domain-containing protein</fullName>
    </recommendedName>
</protein>
<dbReference type="InterPro" id="IPR036291">
    <property type="entry name" value="NAD(P)-bd_dom_sf"/>
</dbReference>